<keyword evidence="1" id="KW-0472">Membrane</keyword>
<dbReference type="InterPro" id="IPR036047">
    <property type="entry name" value="F-box-like_dom_sf"/>
</dbReference>
<reference evidence="4 5" key="2">
    <citation type="submission" date="2024-10" db="EMBL/GenBank/DDBJ databases">
        <authorList>
            <person name="Ryan C."/>
        </authorList>
    </citation>
    <scope>NUCLEOTIDE SEQUENCE [LARGE SCALE GENOMIC DNA]</scope>
</reference>
<dbReference type="AlphaFoldDB" id="A0ABC9G7D8"/>
<sequence>MAAEAPELVDDAIEEVLIRCPPDDPSSLLRAALVCRGWSRVVSKPGFRRRYTERHRTDPVLGFLCNVTVGAKSAHFVPTSVSFRPARTVHHKMCVLDARHGRVLLLHDPPSSVSSINLRLVIWDPITDEHRELPAPPVTVHTWRWNAAVICAASGCDHHLDCPHHGPVKVVVVGFYHDQMCMYSCTYSLESGGVWSTHTASSSPDLDCMLFKLERSALVGNALHFVFLSQTGFSRILKCDLATKDMSVIHLPRTCFAWPRIFLTTTEHGRLGFVEVGLDKLYIWSRVDGLGRDAGWYQTRVVDLKMLLPSKFISPHSSLHGAFVGFAGGVGIIFLGTELGNFLIFTP</sequence>
<accession>A0ABC9G7D8</accession>
<dbReference type="EMBL" id="OZ075118">
    <property type="protein sequence ID" value="CAL5089169.1"/>
    <property type="molecule type" value="Genomic_DNA"/>
</dbReference>
<evidence type="ECO:0000313" key="5">
    <source>
        <dbReference type="Proteomes" id="UP001497457"/>
    </source>
</evidence>
<feature type="domain" description="F-box protein AT5G49610-like beta-propeller" evidence="3">
    <location>
        <begin position="95"/>
        <end position="302"/>
    </location>
</feature>
<evidence type="ECO:0000259" key="2">
    <source>
        <dbReference type="Pfam" id="PF00646"/>
    </source>
</evidence>
<feature type="domain" description="F-box" evidence="2">
    <location>
        <begin position="7"/>
        <end position="49"/>
    </location>
</feature>
<organism evidence="4 5">
    <name type="scientific">Urochloa decumbens</name>
    <dbReference type="NCBI Taxonomy" id="240449"/>
    <lineage>
        <taxon>Eukaryota</taxon>
        <taxon>Viridiplantae</taxon>
        <taxon>Streptophyta</taxon>
        <taxon>Embryophyta</taxon>
        <taxon>Tracheophyta</taxon>
        <taxon>Spermatophyta</taxon>
        <taxon>Magnoliopsida</taxon>
        <taxon>Liliopsida</taxon>
        <taxon>Poales</taxon>
        <taxon>Poaceae</taxon>
        <taxon>PACMAD clade</taxon>
        <taxon>Panicoideae</taxon>
        <taxon>Panicodae</taxon>
        <taxon>Paniceae</taxon>
        <taxon>Melinidinae</taxon>
        <taxon>Urochloa</taxon>
    </lineage>
</organism>
<dbReference type="PANTHER" id="PTHR32133:SF386">
    <property type="entry name" value="F-BOX DOMAIN-CONTAINING PROTEIN"/>
    <property type="match status" value="1"/>
</dbReference>
<evidence type="ECO:0008006" key="6">
    <source>
        <dbReference type="Google" id="ProtNLM"/>
    </source>
</evidence>
<name>A0ABC9G7D8_9POAL</name>
<protein>
    <recommendedName>
        <fullName evidence="6">F-box domain-containing protein</fullName>
    </recommendedName>
</protein>
<dbReference type="SUPFAM" id="SSF81383">
    <property type="entry name" value="F-box domain"/>
    <property type="match status" value="1"/>
</dbReference>
<reference evidence="5" key="1">
    <citation type="submission" date="2024-06" db="EMBL/GenBank/DDBJ databases">
        <authorList>
            <person name="Ryan C."/>
        </authorList>
    </citation>
    <scope>NUCLEOTIDE SEQUENCE [LARGE SCALE GENOMIC DNA]</scope>
</reference>
<dbReference type="PANTHER" id="PTHR32133">
    <property type="entry name" value="OS07G0120400 PROTEIN"/>
    <property type="match status" value="1"/>
</dbReference>
<dbReference type="Proteomes" id="UP001497457">
    <property type="component" value="Chromosome 8b"/>
</dbReference>
<keyword evidence="1" id="KW-0812">Transmembrane</keyword>
<keyword evidence="5" id="KW-1185">Reference proteome</keyword>
<evidence type="ECO:0000256" key="1">
    <source>
        <dbReference type="SAM" id="Phobius"/>
    </source>
</evidence>
<gene>
    <name evidence="4" type="ORF">URODEC1_LOCUS113208</name>
</gene>
<dbReference type="InterPro" id="IPR001810">
    <property type="entry name" value="F-box_dom"/>
</dbReference>
<dbReference type="InterPro" id="IPR056594">
    <property type="entry name" value="AT5G49610-like_b-prop"/>
</dbReference>
<evidence type="ECO:0000313" key="4">
    <source>
        <dbReference type="EMBL" id="CAL5089169.1"/>
    </source>
</evidence>
<keyword evidence="1" id="KW-1133">Transmembrane helix</keyword>
<feature type="transmembrane region" description="Helical" evidence="1">
    <location>
        <begin position="319"/>
        <end position="345"/>
    </location>
</feature>
<evidence type="ECO:0000259" key="3">
    <source>
        <dbReference type="Pfam" id="PF23635"/>
    </source>
</evidence>
<proteinExistence type="predicted"/>
<dbReference type="Pfam" id="PF00646">
    <property type="entry name" value="F-box"/>
    <property type="match status" value="1"/>
</dbReference>
<dbReference type="Pfam" id="PF23635">
    <property type="entry name" value="Beta-prop_AT5G49610-like"/>
    <property type="match status" value="1"/>
</dbReference>